<dbReference type="GO" id="GO:0017057">
    <property type="term" value="F:6-phosphogluconolactonase activity"/>
    <property type="evidence" value="ECO:0007669"/>
    <property type="project" value="UniProtKB-UniRule"/>
</dbReference>
<comment type="function">
    <text evidence="2 7">Hydrolysis of 6-phosphogluconolactone to 6-phosphogluconate.</text>
</comment>
<dbReference type="InterPro" id="IPR037171">
    <property type="entry name" value="NagB/RpiA_transferase-like"/>
</dbReference>
<dbReference type="InterPro" id="IPR006148">
    <property type="entry name" value="Glc/Gal-6P_isomerase"/>
</dbReference>
<dbReference type="RefSeq" id="WP_129183607.1">
    <property type="nucleotide sequence ID" value="NZ_JAGIOG010000001.1"/>
</dbReference>
<dbReference type="PANTHER" id="PTHR11054:SF0">
    <property type="entry name" value="6-PHOSPHOGLUCONOLACTONASE"/>
    <property type="match status" value="1"/>
</dbReference>
<dbReference type="OrthoDB" id="9810967at2"/>
<dbReference type="Pfam" id="PF01182">
    <property type="entry name" value="Glucosamine_iso"/>
    <property type="match status" value="1"/>
</dbReference>
<name>A0A641AJJ0_9ACTN</name>
<evidence type="ECO:0000256" key="5">
    <source>
        <dbReference type="ARBA" id="ARBA00013198"/>
    </source>
</evidence>
<evidence type="ECO:0000259" key="8">
    <source>
        <dbReference type="Pfam" id="PF01182"/>
    </source>
</evidence>
<dbReference type="SUPFAM" id="SSF100950">
    <property type="entry name" value="NagB/RpiA/CoA transferase-like"/>
    <property type="match status" value="1"/>
</dbReference>
<comment type="catalytic activity">
    <reaction evidence="1 7">
        <text>6-phospho-D-glucono-1,5-lactone + H2O = 6-phospho-D-gluconate + H(+)</text>
        <dbReference type="Rhea" id="RHEA:12556"/>
        <dbReference type="ChEBI" id="CHEBI:15377"/>
        <dbReference type="ChEBI" id="CHEBI:15378"/>
        <dbReference type="ChEBI" id="CHEBI:57955"/>
        <dbReference type="ChEBI" id="CHEBI:58759"/>
        <dbReference type="EC" id="3.1.1.31"/>
    </reaction>
</comment>
<keyword evidence="10" id="KW-1185">Reference proteome</keyword>
<evidence type="ECO:0000256" key="4">
    <source>
        <dbReference type="ARBA" id="ARBA00010662"/>
    </source>
</evidence>
<proteinExistence type="inferred from homology"/>
<evidence type="ECO:0000256" key="7">
    <source>
        <dbReference type="RuleBase" id="RU365095"/>
    </source>
</evidence>
<sequence>MSTVLTSPDAETLAAVIAQRMVDLLADVQRAGRTPSVVLTGGTIAIAAYRHVEGDTVDWTDVDFYWGDERFVPAGHADRNDQQARDAFLTRLGVPAHRQHAMPASDEGFPSIGAAADAHAEVLPEAPFDLVLHGMGPDGHIASLFPGFPQLHETERRVVDVTDSPKPPPQRLSLTLPVLNNARSVWLVVAGEGKADAVARALGDGTVDDTPASGAHGTAETVWLIDAAAASGLSV</sequence>
<gene>
    <name evidence="7 9" type="primary">pgl</name>
    <name evidence="9" type="ORF">ESP62_011075</name>
</gene>
<comment type="caution">
    <text evidence="9">The sequence shown here is derived from an EMBL/GenBank/DDBJ whole genome shotgun (WGS) entry which is preliminary data.</text>
</comment>
<comment type="pathway">
    <text evidence="3 7">Carbohydrate degradation; pentose phosphate pathway; D-ribulose 5-phosphate from D-glucose 6-phosphate (oxidative stage): step 2/3.</text>
</comment>
<dbReference type="GO" id="GO:0006098">
    <property type="term" value="P:pentose-phosphate shunt"/>
    <property type="evidence" value="ECO:0007669"/>
    <property type="project" value="UniProtKB-UniPathway"/>
</dbReference>
<evidence type="ECO:0000256" key="1">
    <source>
        <dbReference type="ARBA" id="ARBA00000832"/>
    </source>
</evidence>
<protein>
    <recommendedName>
        <fullName evidence="6 7">6-phosphogluconolactonase</fullName>
        <shortName evidence="7">6PGL</shortName>
        <ecNumber evidence="5 7">3.1.1.31</ecNumber>
    </recommendedName>
</protein>
<accession>A0A641AJJ0</accession>
<dbReference type="InterPro" id="IPR005900">
    <property type="entry name" value="6-phosphogluconolactonase_DevB"/>
</dbReference>
<evidence type="ECO:0000256" key="2">
    <source>
        <dbReference type="ARBA" id="ARBA00002681"/>
    </source>
</evidence>
<evidence type="ECO:0000313" key="9">
    <source>
        <dbReference type="EMBL" id="KAA1375997.1"/>
    </source>
</evidence>
<evidence type="ECO:0000313" key="10">
    <source>
        <dbReference type="Proteomes" id="UP001515100"/>
    </source>
</evidence>
<dbReference type="NCBIfam" id="TIGR01198">
    <property type="entry name" value="pgl"/>
    <property type="match status" value="1"/>
</dbReference>
<evidence type="ECO:0000256" key="3">
    <source>
        <dbReference type="ARBA" id="ARBA00004961"/>
    </source>
</evidence>
<dbReference type="EMBL" id="SDPP02000003">
    <property type="protein sequence ID" value="KAA1375997.1"/>
    <property type="molecule type" value="Genomic_DNA"/>
</dbReference>
<dbReference type="CDD" id="cd01400">
    <property type="entry name" value="6PGL"/>
    <property type="match status" value="1"/>
</dbReference>
<dbReference type="Proteomes" id="UP001515100">
    <property type="component" value="Unassembled WGS sequence"/>
</dbReference>
<organism evidence="9 10">
    <name type="scientific">Aeromicrobium fastidiosum</name>
    <dbReference type="NCBI Taxonomy" id="52699"/>
    <lineage>
        <taxon>Bacteria</taxon>
        <taxon>Bacillati</taxon>
        <taxon>Actinomycetota</taxon>
        <taxon>Actinomycetes</taxon>
        <taxon>Propionibacteriales</taxon>
        <taxon>Nocardioidaceae</taxon>
        <taxon>Aeromicrobium</taxon>
    </lineage>
</organism>
<dbReference type="GO" id="GO:0005975">
    <property type="term" value="P:carbohydrate metabolic process"/>
    <property type="evidence" value="ECO:0007669"/>
    <property type="project" value="UniProtKB-UniRule"/>
</dbReference>
<keyword evidence="7 9" id="KW-0378">Hydrolase</keyword>
<reference evidence="9" key="1">
    <citation type="submission" date="2019-09" db="EMBL/GenBank/DDBJ databases">
        <authorList>
            <person name="Li J."/>
        </authorList>
    </citation>
    <scope>NUCLEOTIDE SEQUENCE [LARGE SCALE GENOMIC DNA]</scope>
    <source>
        <strain evidence="9">NRBC 14897</strain>
    </source>
</reference>
<feature type="domain" description="Glucosamine/galactosamine-6-phosphate isomerase" evidence="8">
    <location>
        <begin position="8"/>
        <end position="223"/>
    </location>
</feature>
<dbReference type="UniPathway" id="UPA00115">
    <property type="reaction ID" value="UER00409"/>
</dbReference>
<dbReference type="PANTHER" id="PTHR11054">
    <property type="entry name" value="6-PHOSPHOGLUCONOLACTONASE"/>
    <property type="match status" value="1"/>
</dbReference>
<evidence type="ECO:0000256" key="6">
    <source>
        <dbReference type="ARBA" id="ARBA00020337"/>
    </source>
</evidence>
<dbReference type="InterPro" id="IPR039104">
    <property type="entry name" value="6PGL"/>
</dbReference>
<dbReference type="AlphaFoldDB" id="A0A641AJJ0"/>
<comment type="similarity">
    <text evidence="4 7">Belongs to the glucosamine/galactosamine-6-phosphate isomerase family. 6-phosphogluconolactonase subfamily.</text>
</comment>
<dbReference type="EC" id="3.1.1.31" evidence="5 7"/>
<dbReference type="Gene3D" id="3.40.50.1360">
    <property type="match status" value="1"/>
</dbReference>